<protein>
    <recommendedName>
        <fullName evidence="4">Peptidase S1 domain-containing protein</fullName>
    </recommendedName>
</protein>
<dbReference type="InterPro" id="IPR043504">
    <property type="entry name" value="Peptidase_S1_PA_chymotrypsin"/>
</dbReference>
<gene>
    <name evidence="2" type="ORF">MAUB_00400</name>
</gene>
<dbReference type="InterPro" id="IPR009003">
    <property type="entry name" value="Peptidase_S1_PA"/>
</dbReference>
<dbReference type="EMBL" id="AP022577">
    <property type="protein sequence ID" value="BBX82167.1"/>
    <property type="molecule type" value="Genomic_DNA"/>
</dbReference>
<feature type="signal peptide" evidence="1">
    <location>
        <begin position="1"/>
        <end position="25"/>
    </location>
</feature>
<dbReference type="SUPFAM" id="SSF50494">
    <property type="entry name" value="Trypsin-like serine proteases"/>
    <property type="match status" value="1"/>
</dbReference>
<evidence type="ECO:0000313" key="3">
    <source>
        <dbReference type="Proteomes" id="UP000465609"/>
    </source>
</evidence>
<dbReference type="Gene3D" id="2.40.10.10">
    <property type="entry name" value="Trypsin-like serine proteases"/>
    <property type="match status" value="2"/>
</dbReference>
<evidence type="ECO:0000256" key="1">
    <source>
        <dbReference type="SAM" id="SignalP"/>
    </source>
</evidence>
<keyword evidence="3" id="KW-1185">Reference proteome</keyword>
<evidence type="ECO:0008006" key="4">
    <source>
        <dbReference type="Google" id="ProtNLM"/>
    </source>
</evidence>
<feature type="chain" id="PRO_5047323104" description="Peptidase S1 domain-containing protein" evidence="1">
    <location>
        <begin position="26"/>
        <end position="227"/>
    </location>
</feature>
<keyword evidence="1" id="KW-0732">Signal</keyword>
<proteinExistence type="predicted"/>
<dbReference type="Proteomes" id="UP000465609">
    <property type="component" value="Chromosome"/>
</dbReference>
<evidence type="ECO:0000313" key="2">
    <source>
        <dbReference type="EMBL" id="BBX82167.1"/>
    </source>
</evidence>
<sequence>MRRTIALMATTTVALLGAGAPTAHASGSLSAGMEINIGKHRCSLGFFGFNANHDRLAVSAGHCADDVDQTVYSSNGTEIGTVVSHKPDSDSLDGIRPRGYTLILIYREFSIEPFFTGIADAHTGDSVTKFGARSGKTTGRITKTHYTNGNDPTNETLFADVVTLPGDSGCPWYSSGPTLVGISASGHYDSGGGDDQGSQAQPIWSVIHLIRQESPKWGPDFKVWTES</sequence>
<accession>A0ABN5YKH5</accession>
<reference evidence="2 3" key="1">
    <citation type="journal article" date="2019" name="Emerg. Microbes Infect.">
        <title>Comprehensive subspecies identification of 175 nontuberculous mycobacteria species based on 7547 genomic profiles.</title>
        <authorList>
            <person name="Matsumoto Y."/>
            <person name="Kinjo T."/>
            <person name="Motooka D."/>
            <person name="Nabeya D."/>
            <person name="Jung N."/>
            <person name="Uechi K."/>
            <person name="Horii T."/>
            <person name="Iida T."/>
            <person name="Fujita J."/>
            <person name="Nakamura S."/>
        </authorList>
    </citation>
    <scope>NUCLEOTIDE SEQUENCE [LARGE SCALE GENOMIC DNA]</scope>
    <source>
        <strain evidence="2 3">JCM 15296</strain>
    </source>
</reference>
<name>A0ABN5YKH5_9MYCO</name>
<organism evidence="2 3">
    <name type="scientific">Mycolicibacterium aubagnense</name>
    <dbReference type="NCBI Taxonomy" id="319707"/>
    <lineage>
        <taxon>Bacteria</taxon>
        <taxon>Bacillati</taxon>
        <taxon>Actinomycetota</taxon>
        <taxon>Actinomycetes</taxon>
        <taxon>Mycobacteriales</taxon>
        <taxon>Mycobacteriaceae</taxon>
        <taxon>Mycolicibacterium</taxon>
    </lineage>
</organism>